<evidence type="ECO:0000256" key="5">
    <source>
        <dbReference type="ARBA" id="ARBA00022989"/>
    </source>
</evidence>
<dbReference type="Pfam" id="PF16010">
    <property type="entry name" value="CDH-cyt"/>
    <property type="match status" value="1"/>
</dbReference>
<dbReference type="PROSITE" id="PS50836">
    <property type="entry name" value="DOMON"/>
    <property type="match status" value="1"/>
</dbReference>
<evidence type="ECO:0000256" key="4">
    <source>
        <dbReference type="ARBA" id="ARBA00022982"/>
    </source>
</evidence>
<accession>A0A8K0SCT5</accession>
<feature type="transmembrane region" description="Helical" evidence="7">
    <location>
        <begin position="344"/>
        <end position="366"/>
    </location>
</feature>
<evidence type="ECO:0000256" key="3">
    <source>
        <dbReference type="ARBA" id="ARBA00022692"/>
    </source>
</evidence>
<name>A0A8K0SCT5_9HYPO</name>
<feature type="transmembrane region" description="Helical" evidence="7">
    <location>
        <begin position="318"/>
        <end position="338"/>
    </location>
</feature>
<feature type="transmembrane region" description="Helical" evidence="7">
    <location>
        <begin position="272"/>
        <end position="298"/>
    </location>
</feature>
<evidence type="ECO:0000256" key="1">
    <source>
        <dbReference type="ARBA" id="ARBA00004370"/>
    </source>
</evidence>
<feature type="chain" id="PRO_5035443555" description="DOMON domain-containing protein" evidence="8">
    <location>
        <begin position="23"/>
        <end position="416"/>
    </location>
</feature>
<keyword evidence="5 7" id="KW-1133">Transmembrane helix</keyword>
<evidence type="ECO:0000256" key="2">
    <source>
        <dbReference type="ARBA" id="ARBA00022448"/>
    </source>
</evidence>
<dbReference type="InterPro" id="IPR015920">
    <property type="entry name" value="Cellobiose_DH-like_cyt"/>
</dbReference>
<dbReference type="Gene3D" id="1.20.120.1770">
    <property type="match status" value="1"/>
</dbReference>
<evidence type="ECO:0000259" key="9">
    <source>
        <dbReference type="PROSITE" id="PS50836"/>
    </source>
</evidence>
<evidence type="ECO:0000256" key="6">
    <source>
        <dbReference type="ARBA" id="ARBA00023136"/>
    </source>
</evidence>
<dbReference type="PANTHER" id="PTHR47797:SF5">
    <property type="entry name" value="CELLOBIOSE DEHYDROGENASE CYTOCHROME DOMAIN-CONTAINING PROTEIN"/>
    <property type="match status" value="1"/>
</dbReference>
<keyword evidence="2" id="KW-0813">Transport</keyword>
<dbReference type="Proteomes" id="UP000813444">
    <property type="component" value="Unassembled WGS sequence"/>
</dbReference>
<comment type="subcellular location">
    <subcellularLocation>
        <location evidence="1">Membrane</location>
    </subcellularLocation>
</comment>
<dbReference type="InterPro" id="IPR006593">
    <property type="entry name" value="Cyt_b561/ferric_Rdtase_TM"/>
</dbReference>
<evidence type="ECO:0000313" key="11">
    <source>
        <dbReference type="Proteomes" id="UP000813444"/>
    </source>
</evidence>
<dbReference type="OrthoDB" id="19261at2759"/>
<keyword evidence="4" id="KW-0249">Electron transport</keyword>
<feature type="domain" description="DOMON" evidence="9">
    <location>
        <begin position="32"/>
        <end position="147"/>
    </location>
</feature>
<keyword evidence="11" id="KW-1185">Reference proteome</keyword>
<dbReference type="Gene3D" id="2.60.40.1210">
    <property type="entry name" value="Cellobiose dehydrogenase, cytochrome domain"/>
    <property type="match status" value="1"/>
</dbReference>
<keyword evidence="8" id="KW-0732">Signal</keyword>
<dbReference type="PANTHER" id="PTHR47797">
    <property type="entry name" value="DEHYDROGENASE, PUTATIVE (AFU_ORTHOLOGUE AFUA_8G05805)-RELATED"/>
    <property type="match status" value="1"/>
</dbReference>
<reference evidence="10" key="1">
    <citation type="journal article" date="2021" name="Nat. Commun.">
        <title>Genetic determinants of endophytism in the Arabidopsis root mycobiome.</title>
        <authorList>
            <person name="Mesny F."/>
            <person name="Miyauchi S."/>
            <person name="Thiergart T."/>
            <person name="Pickel B."/>
            <person name="Atanasova L."/>
            <person name="Karlsson M."/>
            <person name="Huettel B."/>
            <person name="Barry K.W."/>
            <person name="Haridas S."/>
            <person name="Chen C."/>
            <person name="Bauer D."/>
            <person name="Andreopoulos W."/>
            <person name="Pangilinan J."/>
            <person name="LaButti K."/>
            <person name="Riley R."/>
            <person name="Lipzen A."/>
            <person name="Clum A."/>
            <person name="Drula E."/>
            <person name="Henrissat B."/>
            <person name="Kohler A."/>
            <person name="Grigoriev I.V."/>
            <person name="Martin F.M."/>
            <person name="Hacquard S."/>
        </authorList>
    </citation>
    <scope>NUCLEOTIDE SEQUENCE</scope>
    <source>
        <strain evidence="10">MPI-CAGE-CH-0235</strain>
    </source>
</reference>
<keyword evidence="3 7" id="KW-0812">Transmembrane</keyword>
<feature type="transmembrane region" description="Helical" evidence="7">
    <location>
        <begin position="214"/>
        <end position="238"/>
    </location>
</feature>
<evidence type="ECO:0000313" key="10">
    <source>
        <dbReference type="EMBL" id="KAH7308486.1"/>
    </source>
</evidence>
<protein>
    <recommendedName>
        <fullName evidence="9">DOMON domain-containing protein</fullName>
    </recommendedName>
</protein>
<dbReference type="GO" id="GO:0016020">
    <property type="term" value="C:membrane"/>
    <property type="evidence" value="ECO:0007669"/>
    <property type="project" value="UniProtKB-SubCell"/>
</dbReference>
<gene>
    <name evidence="10" type="ORF">B0I35DRAFT_398837</name>
</gene>
<dbReference type="CDD" id="cd09630">
    <property type="entry name" value="CDH_like_cytochrome"/>
    <property type="match status" value="1"/>
</dbReference>
<dbReference type="InterPro" id="IPR018825">
    <property type="entry name" value="DUF2427"/>
</dbReference>
<dbReference type="InterPro" id="IPR005018">
    <property type="entry name" value="DOMON_domain"/>
</dbReference>
<keyword evidence="6 7" id="KW-0472">Membrane</keyword>
<dbReference type="CDD" id="cd08760">
    <property type="entry name" value="Cyt_b561_FRRS1_like"/>
    <property type="match status" value="1"/>
</dbReference>
<comment type="caution">
    <text evidence="10">The sequence shown here is derived from an EMBL/GenBank/DDBJ whole genome shotgun (WGS) entry which is preliminary data.</text>
</comment>
<dbReference type="EMBL" id="JAGPNK010000015">
    <property type="protein sequence ID" value="KAH7308486.1"/>
    <property type="molecule type" value="Genomic_DNA"/>
</dbReference>
<proteinExistence type="predicted"/>
<feature type="transmembrane region" description="Helical" evidence="7">
    <location>
        <begin position="250"/>
        <end position="266"/>
    </location>
</feature>
<feature type="signal peptide" evidence="8">
    <location>
        <begin position="1"/>
        <end position="22"/>
    </location>
</feature>
<dbReference type="Pfam" id="PF10348">
    <property type="entry name" value="DUF2427"/>
    <property type="match status" value="1"/>
</dbReference>
<dbReference type="AlphaFoldDB" id="A0A8K0SCT5"/>
<sequence>MTVMARLTYLLAALACIGTSFAQISFRPADADDVRYEWTVPDDGRSEDLYLRMSAPDVYSWFALGIGTQMKGARIILIYQDGDGNVTLSTRIGRHHEMPLYQRRPDVQLLEGSGVSDGRMTAIIRCSDCQALSSVSGNRWVAAWLRGEAINAAEPNAVITFHEGKVRFEVDLSQAGIYMEGNPFLGPDNSNDGAGTDKAITLVDEAAKPSEGYLIAHGVIMTIVFVVLYPLGALLMPLLRRWYLHSTSQLIAYGFMWIGVVLGVLRGQQVGYIGTTAHTCIGLVVISLLAFQPILGWLHHRNFSNQQADNAIRRIHVWGGRALMMMGIVNGGLGLQLAGNIHGAWVIVYCALAACSGGAYIGLLIYSVARKRKREAVSQDITSSTRVDDNVKDPFGNFQMLSEQMTRSPPKIYELQ</sequence>
<dbReference type="SMART" id="SM00665">
    <property type="entry name" value="B561"/>
    <property type="match status" value="1"/>
</dbReference>
<evidence type="ECO:0000256" key="7">
    <source>
        <dbReference type="SAM" id="Phobius"/>
    </source>
</evidence>
<evidence type="ECO:0000256" key="8">
    <source>
        <dbReference type="SAM" id="SignalP"/>
    </source>
</evidence>
<dbReference type="SUPFAM" id="SSF49344">
    <property type="entry name" value="CBD9-like"/>
    <property type="match status" value="1"/>
</dbReference>
<organism evidence="10 11">
    <name type="scientific">Stachybotrys elegans</name>
    <dbReference type="NCBI Taxonomy" id="80388"/>
    <lineage>
        <taxon>Eukaryota</taxon>
        <taxon>Fungi</taxon>
        <taxon>Dikarya</taxon>
        <taxon>Ascomycota</taxon>
        <taxon>Pezizomycotina</taxon>
        <taxon>Sordariomycetes</taxon>
        <taxon>Hypocreomycetidae</taxon>
        <taxon>Hypocreales</taxon>
        <taxon>Stachybotryaceae</taxon>
        <taxon>Stachybotrys</taxon>
    </lineage>
</organism>